<proteinExistence type="predicted"/>
<dbReference type="PANTHER" id="PTHR36178:SF1">
    <property type="entry name" value="SODIUM_GLUTAMATE SYMPORTER"/>
    <property type="match status" value="1"/>
</dbReference>
<dbReference type="AlphaFoldDB" id="K9EVT8"/>
<feature type="transmembrane region" description="Helical" evidence="1">
    <location>
        <begin position="112"/>
        <end position="138"/>
    </location>
</feature>
<keyword evidence="3" id="KW-1185">Reference proteome</keyword>
<dbReference type="GO" id="GO:0016020">
    <property type="term" value="C:membrane"/>
    <property type="evidence" value="ECO:0007669"/>
    <property type="project" value="InterPro"/>
</dbReference>
<dbReference type="STRING" id="202789.GCA_001457435_01262"/>
<dbReference type="PANTHER" id="PTHR36178">
    <property type="entry name" value="SLR0625 PROTEIN"/>
    <property type="match status" value="1"/>
</dbReference>
<feature type="transmembrane region" description="Helical" evidence="1">
    <location>
        <begin position="82"/>
        <end position="100"/>
    </location>
</feature>
<protein>
    <recommendedName>
        <fullName evidence="4">Sodium/glutamate symporter</fullName>
    </recommendedName>
</protein>
<dbReference type="EMBL" id="AGWL01000005">
    <property type="protein sequence ID" value="EKU95102.1"/>
    <property type="molecule type" value="Genomic_DNA"/>
</dbReference>
<dbReference type="PATRIC" id="fig|883066.3.peg.901"/>
<feature type="transmembrane region" description="Helical" evidence="1">
    <location>
        <begin position="434"/>
        <end position="455"/>
    </location>
</feature>
<feature type="transmembrane region" description="Helical" evidence="1">
    <location>
        <begin position="342"/>
        <end position="362"/>
    </location>
</feature>
<dbReference type="Pfam" id="PF03616">
    <property type="entry name" value="Glt_symporter"/>
    <property type="match status" value="1"/>
</dbReference>
<sequence>MESTFTAWSMLIDMGFIGLLLAVGVLMRAKIKWLQNMLVPASVIAGLLGLLLGPHVLGAIAETYNWHLGQWKLTGIPFSSEVGTYSSILIIVVFACMALADDFDVRKVNKSVAGFASYGVLMYGAQVALGMAFALLVLGPVFGAPDTLGLMLFTGWAGGFGTAAAIGDVFAQNGDPSVASIAFTSATVGLLVGVVGGIILAKYGAKRGAAKAFRGMDSLPQDVRTGVLDANQKRPALGYHTFSGGSVETLSFQVGVVAIVALLAYGTNKVLTTWFPGLTFPLFALAFILGIIIRVLMNLTKTSHVIDSDSLRSVSGLATDLLIVCGIASIQPSFVAHHIGALAALFVFGLIVVVALGLGVAPRLMGEGWFERQLFTWGWATGSVSTGLALLRIVDPKLKSGTLEEFGYAYLPVVPVEISAVSFAPILAIAGASWAIVGIWGAIALLGIMGGIWVIRSGHQNTHGEPGQVGTLGTPMIG</sequence>
<comment type="caution">
    <text evidence="2">The sequence shown here is derived from an EMBL/GenBank/DDBJ whole genome shotgun (WGS) entry which is preliminary data.</text>
</comment>
<evidence type="ECO:0000313" key="2">
    <source>
        <dbReference type="EMBL" id="EKU95102.1"/>
    </source>
</evidence>
<dbReference type="RefSeq" id="WP_007001069.1">
    <property type="nucleotide sequence ID" value="NZ_JH992955.1"/>
</dbReference>
<feature type="transmembrane region" description="Helical" evidence="1">
    <location>
        <begin position="178"/>
        <end position="201"/>
    </location>
</feature>
<dbReference type="GO" id="GO:0015813">
    <property type="term" value="P:L-glutamate transmembrane transport"/>
    <property type="evidence" value="ECO:0007669"/>
    <property type="project" value="InterPro"/>
</dbReference>
<accession>K9EVT8</accession>
<organism evidence="2 3">
    <name type="scientific">Actinobaculum massiliense ACS-171-V-Col2</name>
    <dbReference type="NCBI Taxonomy" id="883066"/>
    <lineage>
        <taxon>Bacteria</taxon>
        <taxon>Bacillati</taxon>
        <taxon>Actinomycetota</taxon>
        <taxon>Actinomycetes</taxon>
        <taxon>Actinomycetales</taxon>
        <taxon>Actinomycetaceae</taxon>
        <taxon>Actinobaculum</taxon>
    </lineage>
</organism>
<feature type="transmembrane region" description="Helical" evidence="1">
    <location>
        <begin position="406"/>
        <end position="428"/>
    </location>
</feature>
<feature type="transmembrane region" description="Helical" evidence="1">
    <location>
        <begin position="374"/>
        <end position="394"/>
    </location>
</feature>
<name>K9EVT8_9ACTO</name>
<dbReference type="GO" id="GO:0015501">
    <property type="term" value="F:glutamate:sodium symporter activity"/>
    <property type="evidence" value="ECO:0007669"/>
    <property type="project" value="InterPro"/>
</dbReference>
<keyword evidence="1" id="KW-0472">Membrane</keyword>
<evidence type="ECO:0000256" key="1">
    <source>
        <dbReference type="SAM" id="Phobius"/>
    </source>
</evidence>
<feature type="transmembrane region" description="Helical" evidence="1">
    <location>
        <begin position="6"/>
        <end position="26"/>
    </location>
</feature>
<feature type="transmembrane region" description="Helical" evidence="1">
    <location>
        <begin position="38"/>
        <end position="62"/>
    </location>
</feature>
<feature type="transmembrane region" description="Helical" evidence="1">
    <location>
        <begin position="250"/>
        <end position="266"/>
    </location>
</feature>
<gene>
    <name evidence="2" type="ORF">HMPREF9233_00863</name>
</gene>
<evidence type="ECO:0008006" key="4">
    <source>
        <dbReference type="Google" id="ProtNLM"/>
    </source>
</evidence>
<reference evidence="2 3" key="1">
    <citation type="submission" date="2012-09" db="EMBL/GenBank/DDBJ databases">
        <title>The Genome Sequence of Actinobaculum massiliae ACS-171-V-COL2.</title>
        <authorList>
            <consortium name="The Broad Institute Genome Sequencing Platform"/>
            <person name="Earl A."/>
            <person name="Ward D."/>
            <person name="Feldgarden M."/>
            <person name="Gevers D."/>
            <person name="Saerens B."/>
            <person name="Vaneechoutte M."/>
            <person name="Walker B."/>
            <person name="Young S.K."/>
            <person name="Zeng Q."/>
            <person name="Gargeya S."/>
            <person name="Fitzgerald M."/>
            <person name="Haas B."/>
            <person name="Abouelleil A."/>
            <person name="Alvarado L."/>
            <person name="Arachchi H.M."/>
            <person name="Berlin A."/>
            <person name="Chapman S.B."/>
            <person name="Goldberg J."/>
            <person name="Griggs A."/>
            <person name="Gujja S."/>
            <person name="Hansen M."/>
            <person name="Howarth C."/>
            <person name="Imamovic A."/>
            <person name="Larimer J."/>
            <person name="McCowen C."/>
            <person name="Montmayeur A."/>
            <person name="Murphy C."/>
            <person name="Neiman D."/>
            <person name="Pearson M."/>
            <person name="Priest M."/>
            <person name="Roberts A."/>
            <person name="Saif S."/>
            <person name="Shea T."/>
            <person name="Sisk P."/>
            <person name="Sykes S."/>
            <person name="Wortman J."/>
            <person name="Nusbaum C."/>
            <person name="Birren B."/>
        </authorList>
    </citation>
    <scope>NUCLEOTIDE SEQUENCE [LARGE SCALE GENOMIC DNA]</scope>
    <source>
        <strain evidence="3">ACS-171-V-Col2</strain>
    </source>
</reference>
<dbReference type="HOGENOM" id="CLU_034503_0_0_11"/>
<keyword evidence="1" id="KW-0812">Transmembrane</keyword>
<dbReference type="eggNOG" id="COG0786">
    <property type="taxonomic scope" value="Bacteria"/>
</dbReference>
<evidence type="ECO:0000313" key="3">
    <source>
        <dbReference type="Proteomes" id="UP000009888"/>
    </source>
</evidence>
<dbReference type="Proteomes" id="UP000009888">
    <property type="component" value="Unassembled WGS sequence"/>
</dbReference>
<dbReference type="InterPro" id="IPR004445">
    <property type="entry name" value="GltS"/>
</dbReference>
<feature type="transmembrane region" description="Helical" evidence="1">
    <location>
        <begin position="278"/>
        <end position="297"/>
    </location>
</feature>
<keyword evidence="1" id="KW-1133">Transmembrane helix</keyword>